<dbReference type="EMBL" id="GGEC01027498">
    <property type="protein sequence ID" value="MBX07982.1"/>
    <property type="molecule type" value="Transcribed_RNA"/>
</dbReference>
<accession>A0A2P2KQI8</accession>
<feature type="chain" id="PRO_5015085028" evidence="1">
    <location>
        <begin position="24"/>
        <end position="45"/>
    </location>
</feature>
<dbReference type="EMBL" id="GGEC01027499">
    <property type="protein sequence ID" value="MBX07983.1"/>
    <property type="molecule type" value="Transcribed_RNA"/>
</dbReference>
<proteinExistence type="predicted"/>
<feature type="signal peptide" evidence="1">
    <location>
        <begin position="1"/>
        <end position="23"/>
    </location>
</feature>
<name>A0A2P2KQI8_RHIMU</name>
<evidence type="ECO:0000256" key="1">
    <source>
        <dbReference type="SAM" id="SignalP"/>
    </source>
</evidence>
<organism evidence="2">
    <name type="scientific">Rhizophora mucronata</name>
    <name type="common">Asiatic mangrove</name>
    <dbReference type="NCBI Taxonomy" id="61149"/>
    <lineage>
        <taxon>Eukaryota</taxon>
        <taxon>Viridiplantae</taxon>
        <taxon>Streptophyta</taxon>
        <taxon>Embryophyta</taxon>
        <taxon>Tracheophyta</taxon>
        <taxon>Spermatophyta</taxon>
        <taxon>Magnoliopsida</taxon>
        <taxon>eudicotyledons</taxon>
        <taxon>Gunneridae</taxon>
        <taxon>Pentapetalae</taxon>
        <taxon>rosids</taxon>
        <taxon>fabids</taxon>
        <taxon>Malpighiales</taxon>
        <taxon>Rhizophoraceae</taxon>
        <taxon>Rhizophora</taxon>
    </lineage>
</organism>
<dbReference type="AlphaFoldDB" id="A0A2P2KQI8"/>
<keyword evidence="1" id="KW-0732">Signal</keyword>
<protein>
    <submittedName>
        <fullName evidence="2">Uncharacterized protein</fullName>
    </submittedName>
</protein>
<reference evidence="2" key="1">
    <citation type="submission" date="2018-02" db="EMBL/GenBank/DDBJ databases">
        <title>Rhizophora mucronata_Transcriptome.</title>
        <authorList>
            <person name="Meera S.P."/>
            <person name="Sreeshan A."/>
            <person name="Augustine A."/>
        </authorList>
    </citation>
    <scope>NUCLEOTIDE SEQUENCE</scope>
    <source>
        <tissue evidence="2">Leaf</tissue>
    </source>
</reference>
<sequence>MVKGKMVMTCLWILPILLPMIRQILNQLSKAEYYLEEIKHMLEIG</sequence>
<evidence type="ECO:0000313" key="2">
    <source>
        <dbReference type="EMBL" id="MBX07983.1"/>
    </source>
</evidence>